<organism evidence="8 9">
    <name type="scientific">Campylobacter cuniculorum DSM 23162 = LMG 24588</name>
    <dbReference type="NCBI Taxonomy" id="1121267"/>
    <lineage>
        <taxon>Bacteria</taxon>
        <taxon>Pseudomonadati</taxon>
        <taxon>Campylobacterota</taxon>
        <taxon>Epsilonproteobacteria</taxon>
        <taxon>Campylobacterales</taxon>
        <taxon>Campylobacteraceae</taxon>
        <taxon>Campylobacter</taxon>
    </lineage>
</organism>
<evidence type="ECO:0000256" key="5">
    <source>
        <dbReference type="ARBA" id="ARBA00023136"/>
    </source>
</evidence>
<evidence type="ECO:0000256" key="6">
    <source>
        <dbReference type="SAM" id="Phobius"/>
    </source>
</evidence>
<dbReference type="STRING" id="1121267.CCUN_1439"/>
<dbReference type="PANTHER" id="PTHR30619:SF7">
    <property type="entry name" value="BETA-LACTAMASE DOMAIN PROTEIN"/>
    <property type="match status" value="1"/>
</dbReference>
<keyword evidence="4 6" id="KW-1133">Transmembrane helix</keyword>
<reference evidence="8 9" key="1">
    <citation type="submission" date="2017-04" db="EMBL/GenBank/DDBJ databases">
        <title>Complete genome sequence of the Campylobacter cuniculorum type strain LMG24588.</title>
        <authorList>
            <person name="Miller W.G."/>
            <person name="Yee E."/>
            <person name="Revez J."/>
            <person name="Bono J.L."/>
            <person name="Rossi M."/>
        </authorList>
    </citation>
    <scope>NUCLEOTIDE SEQUENCE [LARGE SCALE GENOMIC DNA]</scope>
    <source>
        <strain evidence="8 9">LMG 24588</strain>
    </source>
</reference>
<dbReference type="Pfam" id="PF03772">
    <property type="entry name" value="Competence"/>
    <property type="match status" value="1"/>
</dbReference>
<evidence type="ECO:0000256" key="3">
    <source>
        <dbReference type="ARBA" id="ARBA00022692"/>
    </source>
</evidence>
<evidence type="ECO:0000313" key="8">
    <source>
        <dbReference type="EMBL" id="ARJ57026.1"/>
    </source>
</evidence>
<feature type="domain" description="ComEC/Rec2-related protein" evidence="7">
    <location>
        <begin position="158"/>
        <end position="418"/>
    </location>
</feature>
<dbReference type="NCBIfam" id="TIGR00360">
    <property type="entry name" value="ComEC_N-term"/>
    <property type="match status" value="1"/>
</dbReference>
<comment type="subcellular location">
    <subcellularLocation>
        <location evidence="1">Cell membrane</location>
        <topology evidence="1">Multi-pass membrane protein</topology>
    </subcellularLocation>
</comment>
<feature type="transmembrane region" description="Helical" evidence="6">
    <location>
        <begin position="398"/>
        <end position="419"/>
    </location>
</feature>
<dbReference type="GO" id="GO:0005886">
    <property type="term" value="C:plasma membrane"/>
    <property type="evidence" value="ECO:0007669"/>
    <property type="project" value="UniProtKB-SubCell"/>
</dbReference>
<feature type="transmembrane region" description="Helical" evidence="6">
    <location>
        <begin position="334"/>
        <end position="354"/>
    </location>
</feature>
<evidence type="ECO:0000256" key="2">
    <source>
        <dbReference type="ARBA" id="ARBA00022475"/>
    </source>
</evidence>
<keyword evidence="5 6" id="KW-0472">Membrane</keyword>
<feature type="transmembrane region" description="Helical" evidence="6">
    <location>
        <begin position="255"/>
        <end position="272"/>
    </location>
</feature>
<dbReference type="RefSeq" id="WP_027305185.1">
    <property type="nucleotide sequence ID" value="NZ_CP020867.1"/>
</dbReference>
<dbReference type="Proteomes" id="UP000192902">
    <property type="component" value="Chromosome"/>
</dbReference>
<sequence length="420" mass="49756">MTLFRNSFFSQNKEFLFLFAVCLSIFIFNISLEYKNFLEFKQSKHHFIEDAILLQSSTKMNSKNKQYFVLKIKNKEFSFYTTTYKDLNLSKNQHLSLRIITKNLSFKDYLSKKFYVPSYDLKPLQIKAQNAFISYFLNQHKNTKIKEFYGALFFALDISSELRRDINHYGIAHLIAISGYHIGLLFTLTFFILAPLYGFFQKRYFPYRNLKFDLSLIIFILLLVYAYFIGFVPSFIRSLIMAFFGFYLLMKNIKIFSFLTLFISVCIAISLYPKLLFSVGFLFSVLGVFYIFLYIHHFSKYFNTFTNIILLNFWTFFAMTLPVLYFFPLISYQQILGVFLSMIFVFFYPCVLFLHLIGFGGILDEILLIFLNFKLTATEIHLNFWIFLVYILSALLSIRFAILALFCVFSNLIAFIWIAI</sequence>
<dbReference type="InterPro" id="IPR052159">
    <property type="entry name" value="Competence_DNA_uptake"/>
</dbReference>
<evidence type="ECO:0000313" key="9">
    <source>
        <dbReference type="Proteomes" id="UP000192902"/>
    </source>
</evidence>
<evidence type="ECO:0000259" key="7">
    <source>
        <dbReference type="Pfam" id="PF03772"/>
    </source>
</evidence>
<gene>
    <name evidence="8" type="ORF">CCUN_1439</name>
</gene>
<feature type="transmembrane region" description="Helical" evidence="6">
    <location>
        <begin position="15"/>
        <end position="34"/>
    </location>
</feature>
<evidence type="ECO:0000256" key="1">
    <source>
        <dbReference type="ARBA" id="ARBA00004651"/>
    </source>
</evidence>
<keyword evidence="2" id="KW-1003">Cell membrane</keyword>
<dbReference type="OrthoDB" id="5372341at2"/>
<dbReference type="AlphaFoldDB" id="A0A1W6BY48"/>
<dbReference type="EMBL" id="CP020867">
    <property type="protein sequence ID" value="ARJ57026.1"/>
    <property type="molecule type" value="Genomic_DNA"/>
</dbReference>
<dbReference type="KEGG" id="ccun:CCUN_1439"/>
<feature type="transmembrane region" description="Helical" evidence="6">
    <location>
        <begin position="217"/>
        <end position="248"/>
    </location>
</feature>
<feature type="transmembrane region" description="Helical" evidence="6">
    <location>
        <begin position="366"/>
        <end position="392"/>
    </location>
</feature>
<protein>
    <submittedName>
        <fullName evidence="8">Competence protein, ComEC family</fullName>
    </submittedName>
</protein>
<accession>A0A1W6BY48</accession>
<dbReference type="InterPro" id="IPR004477">
    <property type="entry name" value="ComEC_N"/>
</dbReference>
<proteinExistence type="predicted"/>
<name>A0A1W6BY48_9BACT</name>
<feature type="transmembrane region" description="Helical" evidence="6">
    <location>
        <begin position="171"/>
        <end position="197"/>
    </location>
</feature>
<evidence type="ECO:0000256" key="4">
    <source>
        <dbReference type="ARBA" id="ARBA00022989"/>
    </source>
</evidence>
<feature type="transmembrane region" description="Helical" evidence="6">
    <location>
        <begin position="278"/>
        <end position="296"/>
    </location>
</feature>
<dbReference type="PANTHER" id="PTHR30619">
    <property type="entry name" value="DNA INTERNALIZATION/COMPETENCE PROTEIN COMEC/REC2"/>
    <property type="match status" value="1"/>
</dbReference>
<keyword evidence="3 6" id="KW-0812">Transmembrane</keyword>
<feature type="transmembrane region" description="Helical" evidence="6">
    <location>
        <begin position="308"/>
        <end position="328"/>
    </location>
</feature>